<feature type="compositionally biased region" description="Basic and acidic residues" evidence="10">
    <location>
        <begin position="335"/>
        <end position="345"/>
    </location>
</feature>
<dbReference type="InterPro" id="IPR049734">
    <property type="entry name" value="NudC-like_C"/>
</dbReference>
<evidence type="ECO:0000256" key="9">
    <source>
        <dbReference type="ARBA" id="ARBA00023679"/>
    </source>
</evidence>
<comment type="cofactor">
    <cofactor evidence="1">
        <name>Mg(2+)</name>
        <dbReference type="ChEBI" id="CHEBI:18420"/>
    </cofactor>
</comment>
<evidence type="ECO:0000313" key="13">
    <source>
        <dbReference type="Proteomes" id="UP000006352"/>
    </source>
</evidence>
<evidence type="ECO:0000256" key="6">
    <source>
        <dbReference type="ARBA" id="ARBA00022801"/>
    </source>
</evidence>
<keyword evidence="13" id="KW-1185">Reference proteome</keyword>
<proteinExistence type="inferred from homology"/>
<dbReference type="GO" id="GO:0006742">
    <property type="term" value="P:NADP+ catabolic process"/>
    <property type="evidence" value="ECO:0007669"/>
    <property type="project" value="TreeGrafter"/>
</dbReference>
<keyword evidence="5" id="KW-0479">Metal-binding</keyword>
<sequence length="394" mass="42612">MPSTKSPSLARLTTADVKPLLGSAPFFGQGQAKGEHASNDVLLLEGSRLHGPPVVFLGLHEPDSMVGAQALPSSEFSGKSDVSTVLANLSGTPFFSLDVSGIEQTDLDAALQNSAAGKAGAELSFAEPRGAMAMFDAFDASIFAMARTMVDWNFRNKFCPSCGSPSYSHWAGWKRSCSSLLPWADNTGKKPCATAKGLHNFSHPRTDSVVIVAIVDEANEKVLLGRNKNWPAKFYSAMAGFIEPGESFEDAVKREMWEEAGVKVWDVQYHSSQPWPYPASLMVGFFATADSSQPLQTDLDNELDDARWYTREEVLSILSHNEGMHLSGRDYRKMADAQDERDHIKNNAGSNSSASTMPGDQLEVPFRIPPLTAIAGVMVSEWAYGRAGPGANAE</sequence>
<dbReference type="PANTHER" id="PTHR42904">
    <property type="entry name" value="NUDIX HYDROLASE, NUDC SUBFAMILY"/>
    <property type="match status" value="1"/>
</dbReference>
<evidence type="ECO:0000256" key="1">
    <source>
        <dbReference type="ARBA" id="ARBA00001946"/>
    </source>
</evidence>
<dbReference type="GO" id="GO:0019677">
    <property type="term" value="P:NAD+ catabolic process"/>
    <property type="evidence" value="ECO:0007669"/>
    <property type="project" value="TreeGrafter"/>
</dbReference>
<evidence type="ECO:0000256" key="2">
    <source>
        <dbReference type="ARBA" id="ARBA00001947"/>
    </source>
</evidence>
<keyword evidence="7" id="KW-0460">Magnesium</keyword>
<name>J4HTQ3_9APHY</name>
<accession>J4HTQ3</accession>
<dbReference type="EC" id="3.6.1.22" evidence="4"/>
<dbReference type="CDD" id="cd03429">
    <property type="entry name" value="NUDIX_NADH_pyrophosphatase_Nudt13"/>
    <property type="match status" value="1"/>
</dbReference>
<dbReference type="PANTHER" id="PTHR42904:SF6">
    <property type="entry name" value="NAD-CAPPED RNA HYDROLASE NUDT12"/>
    <property type="match status" value="1"/>
</dbReference>
<gene>
    <name evidence="12" type="ORF">FIBRA_01677</name>
</gene>
<dbReference type="NCBIfam" id="NF001299">
    <property type="entry name" value="PRK00241.1"/>
    <property type="match status" value="1"/>
</dbReference>
<evidence type="ECO:0000256" key="5">
    <source>
        <dbReference type="ARBA" id="ARBA00022723"/>
    </source>
</evidence>
<dbReference type="InterPro" id="IPR020084">
    <property type="entry name" value="NUDIX_hydrolase_CS"/>
</dbReference>
<dbReference type="GO" id="GO:0035529">
    <property type="term" value="F:NADH pyrophosphatase activity"/>
    <property type="evidence" value="ECO:0007669"/>
    <property type="project" value="TreeGrafter"/>
</dbReference>
<dbReference type="Pfam" id="PF09296">
    <property type="entry name" value="NUDIX-like"/>
    <property type="match status" value="1"/>
</dbReference>
<comment type="cofactor">
    <cofactor evidence="2">
        <name>Zn(2+)</name>
        <dbReference type="ChEBI" id="CHEBI:29105"/>
    </cofactor>
</comment>
<dbReference type="OrthoDB" id="10249612at2759"/>
<dbReference type="GO" id="GO:0005777">
    <property type="term" value="C:peroxisome"/>
    <property type="evidence" value="ECO:0007669"/>
    <property type="project" value="TreeGrafter"/>
</dbReference>
<evidence type="ECO:0000256" key="8">
    <source>
        <dbReference type="ARBA" id="ARBA00023027"/>
    </source>
</evidence>
<dbReference type="HOGENOM" id="CLU_037162_0_2_1"/>
<keyword evidence="6" id="KW-0378">Hydrolase</keyword>
<evidence type="ECO:0000256" key="10">
    <source>
        <dbReference type="SAM" id="MobiDB-lite"/>
    </source>
</evidence>
<reference evidence="12 13" key="1">
    <citation type="journal article" date="2012" name="Appl. Environ. Microbiol.">
        <title>Short-read sequencing for genomic analysis of the brown rot fungus Fibroporia radiculosa.</title>
        <authorList>
            <person name="Tang J.D."/>
            <person name="Perkins A.D."/>
            <person name="Sonstegard T.S."/>
            <person name="Schroeder S.G."/>
            <person name="Burgess S.C."/>
            <person name="Diehl S.V."/>
        </authorList>
    </citation>
    <scope>NUCLEOTIDE SEQUENCE [LARGE SCALE GENOMIC DNA]</scope>
    <source>
        <strain evidence="12 13">TFFH 294</strain>
    </source>
</reference>
<dbReference type="InterPro" id="IPR015797">
    <property type="entry name" value="NUDIX_hydrolase-like_dom_sf"/>
</dbReference>
<dbReference type="Pfam" id="PF00293">
    <property type="entry name" value="NUDIX"/>
    <property type="match status" value="1"/>
</dbReference>
<dbReference type="InParanoid" id="J4HTQ3"/>
<keyword evidence="8" id="KW-0520">NAD</keyword>
<dbReference type="GO" id="GO:0046872">
    <property type="term" value="F:metal ion binding"/>
    <property type="evidence" value="ECO:0007669"/>
    <property type="project" value="UniProtKB-KW"/>
</dbReference>
<organism evidence="12 13">
    <name type="scientific">Fibroporia radiculosa</name>
    <dbReference type="NCBI Taxonomy" id="599839"/>
    <lineage>
        <taxon>Eukaryota</taxon>
        <taxon>Fungi</taxon>
        <taxon>Dikarya</taxon>
        <taxon>Basidiomycota</taxon>
        <taxon>Agaricomycotina</taxon>
        <taxon>Agaricomycetes</taxon>
        <taxon>Polyporales</taxon>
        <taxon>Fibroporiaceae</taxon>
        <taxon>Fibroporia</taxon>
    </lineage>
</organism>
<dbReference type="EMBL" id="HE796945">
    <property type="protein sequence ID" value="CCL99657.1"/>
    <property type="molecule type" value="Genomic_DNA"/>
</dbReference>
<comment type="catalytic activity">
    <reaction evidence="9">
        <text>a 5'-end NAD(+)-phospho-ribonucleoside in mRNA + H2O = a 5'-end phospho-adenosine-phospho-ribonucleoside in mRNA + beta-nicotinamide D-ribonucleotide + 2 H(+)</text>
        <dbReference type="Rhea" id="RHEA:60876"/>
        <dbReference type="Rhea" id="RHEA-COMP:15698"/>
        <dbReference type="Rhea" id="RHEA-COMP:15719"/>
        <dbReference type="ChEBI" id="CHEBI:14649"/>
        <dbReference type="ChEBI" id="CHEBI:15377"/>
        <dbReference type="ChEBI" id="CHEBI:15378"/>
        <dbReference type="ChEBI" id="CHEBI:144029"/>
        <dbReference type="ChEBI" id="CHEBI:144051"/>
    </reaction>
    <physiologicalReaction direction="left-to-right" evidence="9">
        <dbReference type="Rhea" id="RHEA:60877"/>
    </physiologicalReaction>
</comment>
<dbReference type="Gene3D" id="3.90.79.10">
    <property type="entry name" value="Nucleoside Triphosphate Pyrophosphohydrolase"/>
    <property type="match status" value="1"/>
</dbReference>
<dbReference type="GeneID" id="24094568"/>
<feature type="region of interest" description="Disordered" evidence="10">
    <location>
        <begin position="335"/>
        <end position="361"/>
    </location>
</feature>
<dbReference type="AlphaFoldDB" id="J4HTQ3"/>
<evidence type="ECO:0000313" key="12">
    <source>
        <dbReference type="EMBL" id="CCL99657.1"/>
    </source>
</evidence>
<comment type="similarity">
    <text evidence="3">Belongs to the Nudix hydrolase family. NudC subfamily.</text>
</comment>
<evidence type="ECO:0000259" key="11">
    <source>
        <dbReference type="PROSITE" id="PS51462"/>
    </source>
</evidence>
<dbReference type="FunCoup" id="J4HTQ3">
    <property type="interactions" value="86"/>
</dbReference>
<feature type="compositionally biased region" description="Polar residues" evidence="10">
    <location>
        <begin position="347"/>
        <end position="358"/>
    </location>
</feature>
<feature type="domain" description="Nudix hydrolase" evidence="11">
    <location>
        <begin position="204"/>
        <end position="332"/>
    </location>
</feature>
<dbReference type="InterPro" id="IPR000086">
    <property type="entry name" value="NUDIX_hydrolase_dom"/>
</dbReference>
<evidence type="ECO:0000256" key="4">
    <source>
        <dbReference type="ARBA" id="ARBA00012381"/>
    </source>
</evidence>
<protein>
    <recommendedName>
        <fullName evidence="4">NAD(+) diphosphatase</fullName>
        <ecNumber evidence="4">3.6.1.22</ecNumber>
    </recommendedName>
</protein>
<dbReference type="InterPro" id="IPR050241">
    <property type="entry name" value="NAD-cap_RNA_hydrolase_NudC"/>
</dbReference>
<dbReference type="Gene3D" id="3.90.79.20">
    <property type="match status" value="1"/>
</dbReference>
<dbReference type="PROSITE" id="PS51462">
    <property type="entry name" value="NUDIX"/>
    <property type="match status" value="1"/>
</dbReference>
<dbReference type="RefSeq" id="XP_012178940.1">
    <property type="nucleotide sequence ID" value="XM_012323550.1"/>
</dbReference>
<dbReference type="STRING" id="599839.J4HTQ3"/>
<dbReference type="SUPFAM" id="SSF55811">
    <property type="entry name" value="Nudix"/>
    <property type="match status" value="1"/>
</dbReference>
<dbReference type="InterPro" id="IPR015375">
    <property type="entry name" value="NADH_PPase-like_N"/>
</dbReference>
<dbReference type="Proteomes" id="UP000006352">
    <property type="component" value="Unassembled WGS sequence"/>
</dbReference>
<dbReference type="GO" id="GO:0005829">
    <property type="term" value="C:cytosol"/>
    <property type="evidence" value="ECO:0007669"/>
    <property type="project" value="TreeGrafter"/>
</dbReference>
<evidence type="ECO:0000256" key="7">
    <source>
        <dbReference type="ARBA" id="ARBA00022842"/>
    </source>
</evidence>
<dbReference type="PROSITE" id="PS00893">
    <property type="entry name" value="NUDIX_BOX"/>
    <property type="match status" value="1"/>
</dbReference>
<evidence type="ECO:0000256" key="3">
    <source>
        <dbReference type="ARBA" id="ARBA00009595"/>
    </source>
</evidence>